<name>A0A1R3IW75_9ROSI</name>
<evidence type="ECO:0000313" key="2">
    <source>
        <dbReference type="EMBL" id="OMO86816.1"/>
    </source>
</evidence>
<feature type="compositionally biased region" description="Basic and acidic residues" evidence="1">
    <location>
        <begin position="1"/>
        <end position="18"/>
    </location>
</feature>
<organism evidence="2 3">
    <name type="scientific">Corchorus olitorius</name>
    <dbReference type="NCBI Taxonomy" id="93759"/>
    <lineage>
        <taxon>Eukaryota</taxon>
        <taxon>Viridiplantae</taxon>
        <taxon>Streptophyta</taxon>
        <taxon>Embryophyta</taxon>
        <taxon>Tracheophyta</taxon>
        <taxon>Spermatophyta</taxon>
        <taxon>Magnoliopsida</taxon>
        <taxon>eudicotyledons</taxon>
        <taxon>Gunneridae</taxon>
        <taxon>Pentapetalae</taxon>
        <taxon>rosids</taxon>
        <taxon>malvids</taxon>
        <taxon>Malvales</taxon>
        <taxon>Malvaceae</taxon>
        <taxon>Grewioideae</taxon>
        <taxon>Apeibeae</taxon>
        <taxon>Corchorus</taxon>
    </lineage>
</organism>
<reference evidence="3" key="1">
    <citation type="submission" date="2013-09" db="EMBL/GenBank/DDBJ databases">
        <title>Corchorus olitorius genome sequencing.</title>
        <authorList>
            <person name="Alam M."/>
            <person name="Haque M.S."/>
            <person name="Islam M.S."/>
            <person name="Emdad E.M."/>
            <person name="Islam M.M."/>
            <person name="Ahmed B."/>
            <person name="Halim A."/>
            <person name="Hossen Q.M.M."/>
            <person name="Hossain M.Z."/>
            <person name="Ahmed R."/>
            <person name="Khan M.M."/>
            <person name="Islam R."/>
            <person name="Rashid M.M."/>
            <person name="Khan S.A."/>
            <person name="Rahman M.S."/>
            <person name="Alam M."/>
            <person name="Yahiya A.S."/>
            <person name="Khan M.S."/>
            <person name="Azam M.S."/>
            <person name="Haque T."/>
            <person name="Lashkar M.Z.H."/>
            <person name="Akhand A.I."/>
            <person name="Morshed G."/>
            <person name="Roy S."/>
            <person name="Uddin K.S."/>
            <person name="Rabeya T."/>
            <person name="Hossain A.S."/>
            <person name="Chowdhury A."/>
            <person name="Snigdha A.R."/>
            <person name="Mortoza M.S."/>
            <person name="Matin S.A."/>
            <person name="Hoque S.M.E."/>
            <person name="Islam M.K."/>
            <person name="Roy D.K."/>
            <person name="Haider R."/>
            <person name="Moosa M.M."/>
            <person name="Elias S.M."/>
            <person name="Hasan A.M."/>
            <person name="Jahan S."/>
            <person name="Shafiuddin M."/>
            <person name="Mahmood N."/>
            <person name="Shommy N.S."/>
        </authorList>
    </citation>
    <scope>NUCLEOTIDE SEQUENCE [LARGE SCALE GENOMIC DNA]</scope>
    <source>
        <strain evidence="3">cv. O-4</strain>
    </source>
</reference>
<evidence type="ECO:0000256" key="1">
    <source>
        <dbReference type="SAM" id="MobiDB-lite"/>
    </source>
</evidence>
<dbReference type="AlphaFoldDB" id="A0A1R3IW75"/>
<comment type="caution">
    <text evidence="2">The sequence shown here is derived from an EMBL/GenBank/DDBJ whole genome shotgun (WGS) entry which is preliminary data.</text>
</comment>
<accession>A0A1R3IW75</accession>
<keyword evidence="3" id="KW-1185">Reference proteome</keyword>
<proteinExistence type="predicted"/>
<evidence type="ECO:0000313" key="3">
    <source>
        <dbReference type="Proteomes" id="UP000187203"/>
    </source>
</evidence>
<protein>
    <submittedName>
        <fullName evidence="2">Uncharacterized protein</fullName>
    </submittedName>
</protein>
<feature type="region of interest" description="Disordered" evidence="1">
    <location>
        <begin position="1"/>
        <end position="35"/>
    </location>
</feature>
<dbReference type="EMBL" id="AWUE01017509">
    <property type="protein sequence ID" value="OMO86816.1"/>
    <property type="molecule type" value="Genomic_DNA"/>
</dbReference>
<dbReference type="Proteomes" id="UP000187203">
    <property type="component" value="Unassembled WGS sequence"/>
</dbReference>
<sequence length="35" mass="4020">MEERKSEEVQNPDKEEGRPVNFELTKEVTSVLANS</sequence>
<gene>
    <name evidence="2" type="ORF">COLO4_20918</name>
</gene>